<evidence type="ECO:0000256" key="5">
    <source>
        <dbReference type="ARBA" id="ARBA00022553"/>
    </source>
</evidence>
<dbReference type="GO" id="GO:0005737">
    <property type="term" value="C:cytoplasm"/>
    <property type="evidence" value="ECO:0007669"/>
    <property type="project" value="UniProtKB-SubCell"/>
</dbReference>
<keyword evidence="10" id="KW-0418">Kinase</keyword>
<dbReference type="RefSeq" id="WP_036626736.1">
    <property type="nucleotide sequence ID" value="NZ_BGML01000007.1"/>
</dbReference>
<dbReference type="STRING" id="44252.DJ90_3801"/>
<name>A0A090ZMR1_PAEMA</name>
<dbReference type="FunFam" id="3.40.930.10:FF:000009">
    <property type="entry name" value="PTS system, fructose specific IIABC component"/>
    <property type="match status" value="1"/>
</dbReference>
<dbReference type="Gene3D" id="3.40.930.10">
    <property type="entry name" value="Mannitol-specific EII, Chain A"/>
    <property type="match status" value="1"/>
</dbReference>
<evidence type="ECO:0000313" key="18">
    <source>
        <dbReference type="EMBL" id="KFN11530.1"/>
    </source>
</evidence>
<evidence type="ECO:0000256" key="2">
    <source>
        <dbReference type="ARBA" id="ARBA00004496"/>
    </source>
</evidence>
<dbReference type="PROSITE" id="PS51104">
    <property type="entry name" value="PTS_EIIC_TYPE_2"/>
    <property type="match status" value="1"/>
</dbReference>
<dbReference type="SUPFAM" id="SSF55804">
    <property type="entry name" value="Phoshotransferase/anion transport protein"/>
    <property type="match status" value="1"/>
</dbReference>
<feature type="transmembrane region" description="Helical" evidence="14">
    <location>
        <begin position="429"/>
        <end position="457"/>
    </location>
</feature>
<feature type="transmembrane region" description="Helical" evidence="14">
    <location>
        <begin position="177"/>
        <end position="195"/>
    </location>
</feature>
<dbReference type="FunFam" id="3.40.50.2300:FF:000014">
    <property type="entry name" value="PTS system fructose-like transporter subunit IIB"/>
    <property type="match status" value="1"/>
</dbReference>
<feature type="transmembrane region" description="Helical" evidence="14">
    <location>
        <begin position="343"/>
        <end position="361"/>
    </location>
</feature>
<feature type="transmembrane region" description="Helical" evidence="14">
    <location>
        <begin position="256"/>
        <end position="279"/>
    </location>
</feature>
<feature type="domain" description="PTS EIIC type-2" evidence="17">
    <location>
        <begin position="126"/>
        <end position="460"/>
    </location>
</feature>
<feature type="transmembrane region" description="Helical" evidence="14">
    <location>
        <begin position="373"/>
        <end position="393"/>
    </location>
</feature>
<accession>A0A090ZMR1</accession>
<keyword evidence="5" id="KW-0597">Phosphoprotein</keyword>
<dbReference type="AlphaFoldDB" id="A0A090ZMR1"/>
<feature type="domain" description="PTS EIIA type-2" evidence="15">
    <location>
        <begin position="581"/>
        <end position="726"/>
    </location>
</feature>
<evidence type="ECO:0000256" key="11">
    <source>
        <dbReference type="ARBA" id="ARBA00022989"/>
    </source>
</evidence>
<keyword evidence="11 14" id="KW-1133">Transmembrane helix</keyword>
<dbReference type="InterPro" id="IPR002178">
    <property type="entry name" value="PTS_EIIA_type-2_dom"/>
</dbReference>
<evidence type="ECO:0000256" key="4">
    <source>
        <dbReference type="ARBA" id="ARBA00022475"/>
    </source>
</evidence>
<dbReference type="InterPro" id="IPR003501">
    <property type="entry name" value="PTS_EIIB_2/3"/>
</dbReference>
<evidence type="ECO:0000256" key="6">
    <source>
        <dbReference type="ARBA" id="ARBA00022597"/>
    </source>
</evidence>
<reference evidence="18 19" key="1">
    <citation type="submission" date="2014-04" db="EMBL/GenBank/DDBJ databases">
        <authorList>
            <person name="Bishop-Lilly K.A."/>
            <person name="Broomall S.M."/>
            <person name="Chain P.S."/>
            <person name="Chertkov O."/>
            <person name="Coyne S.R."/>
            <person name="Daligault H.E."/>
            <person name="Davenport K.W."/>
            <person name="Erkkila T."/>
            <person name="Frey K.G."/>
            <person name="Gibbons H.S."/>
            <person name="Gu W."/>
            <person name="Jaissle J."/>
            <person name="Johnson S.L."/>
            <person name="Koroleva G.I."/>
            <person name="Ladner J.T."/>
            <person name="Lo C.-C."/>
            <person name="Minogue T.D."/>
            <person name="Munk C."/>
            <person name="Palacios G.F."/>
            <person name="Redden C.L."/>
            <person name="Rosenzweig C.N."/>
            <person name="Scholz M.B."/>
            <person name="Teshima H."/>
            <person name="Xu Y."/>
        </authorList>
    </citation>
    <scope>NUCLEOTIDE SEQUENCE [LARGE SCALE GENOMIC DNA]</scope>
    <source>
        <strain evidence="18 19">8244</strain>
    </source>
</reference>
<keyword evidence="6" id="KW-0762">Sugar transport</keyword>
<keyword evidence="8" id="KW-0598">Phosphotransferase system</keyword>
<keyword evidence="7" id="KW-0808">Transferase</keyword>
<dbReference type="Pfam" id="PF00359">
    <property type="entry name" value="PTS_EIIA_2"/>
    <property type="match status" value="1"/>
</dbReference>
<dbReference type="InterPro" id="IPR004715">
    <property type="entry name" value="PTS_IIA_fruc"/>
</dbReference>
<feature type="transmembrane region" description="Helical" evidence="14">
    <location>
        <begin position="399"/>
        <end position="417"/>
    </location>
</feature>
<dbReference type="GO" id="GO:0005351">
    <property type="term" value="F:carbohydrate:proton symporter activity"/>
    <property type="evidence" value="ECO:0007669"/>
    <property type="project" value="InterPro"/>
</dbReference>
<feature type="transmembrane region" description="Helical" evidence="14">
    <location>
        <begin position="285"/>
        <end position="308"/>
    </location>
</feature>
<evidence type="ECO:0000256" key="7">
    <source>
        <dbReference type="ARBA" id="ARBA00022679"/>
    </source>
</evidence>
<dbReference type="GO" id="GO:0005886">
    <property type="term" value="C:plasma membrane"/>
    <property type="evidence" value="ECO:0007669"/>
    <property type="project" value="UniProtKB-SubCell"/>
</dbReference>
<dbReference type="HOGENOM" id="CLU_013155_0_3_9"/>
<evidence type="ECO:0000256" key="9">
    <source>
        <dbReference type="ARBA" id="ARBA00022692"/>
    </source>
</evidence>
<evidence type="ECO:0000256" key="13">
    <source>
        <dbReference type="SAM" id="MobiDB-lite"/>
    </source>
</evidence>
<keyword evidence="19" id="KW-1185">Reference proteome</keyword>
<dbReference type="InterPro" id="IPR003352">
    <property type="entry name" value="PTS_EIIC"/>
</dbReference>
<evidence type="ECO:0000256" key="1">
    <source>
        <dbReference type="ARBA" id="ARBA00004429"/>
    </source>
</evidence>
<dbReference type="PANTHER" id="PTHR30505:SF0">
    <property type="entry name" value="FRUCTOSE-LIKE PTS SYSTEM EIIBC COMPONENT-RELATED"/>
    <property type="match status" value="1"/>
</dbReference>
<dbReference type="InterPro" id="IPR050864">
    <property type="entry name" value="Bacterial_PTS_Sugar_Transport"/>
</dbReference>
<sequence>MKLLAITSCPNGIAHTYMAAENLQKAADKLGIDMKVETQGSIGVENQFTEEEIRQADGIIIAADKYVDKSRFIGKKLLVAGVQEGIRTPEELIQKMLRGEAAVYRGSNEADDRPAKAAPGKQQNQFYRHLMSGVSYMIPFIVVGGLLIAIALSIGGVPTPGGLQIPEDSFWKTIEKLGAASFTFMVPILAGFIAFSIADRPGLAPGLIGGYIAANGSFYGSEAGAGFIGGIIAGFLAGYVALWIKKWKVPKPIVPIMPIIIIPVLSSLIVGLAFIYLLGGPIAQVFAWMTAWLASMQGTSSILLALILGAMISFDMGGPVNKVAFMFGSAMIAEGNYHVMGPIAVAICIPPIGLGLATFMFKRKFHDAERESGKAAFTMGLFGITEGAIPFASQDPLRVIPSIMVGSMAGSVIAMLGNVGDRVAHGGPIVAVLGAVDNVLMFFVAVIIGAIVTALMIKLLKKDQVAPQLAGGSEAYEEAAPAAELRGRAQERRLERRLERQLEEPKEQRLERRLEEPKEQPQKQPHEQQLERHLEWQHEQRSEQKQEPQQLDLPVITSREAKAGTGADRPPEQRAVSKLTDILDLNLIETSLTASTRDGVIDEMIGKLETAGALTSREEFKLAILNRERESSTAIGMNIAVPHGKSSAVLKPRVVFGMKPEGVDWDSADGTPAKLIFMIAVPAENKGNEHLKILQMLSRKLMDDSFRERLLNVKTKQSAYELLDEIQ</sequence>
<dbReference type="GO" id="GO:0016301">
    <property type="term" value="F:kinase activity"/>
    <property type="evidence" value="ECO:0007669"/>
    <property type="project" value="UniProtKB-KW"/>
</dbReference>
<comment type="caution">
    <text evidence="18">The sequence shown here is derived from an EMBL/GenBank/DDBJ whole genome shotgun (WGS) entry which is preliminary data.</text>
</comment>
<dbReference type="Gene3D" id="3.40.50.2300">
    <property type="match status" value="1"/>
</dbReference>
<feature type="region of interest" description="Disordered" evidence="13">
    <location>
        <begin position="498"/>
        <end position="555"/>
    </location>
</feature>
<dbReference type="PROSITE" id="PS51099">
    <property type="entry name" value="PTS_EIIB_TYPE_2"/>
    <property type="match status" value="1"/>
</dbReference>
<dbReference type="Pfam" id="PF02378">
    <property type="entry name" value="PTS_EIIC"/>
    <property type="match status" value="1"/>
</dbReference>
<dbReference type="Pfam" id="PF02302">
    <property type="entry name" value="PTS_IIB"/>
    <property type="match status" value="1"/>
</dbReference>
<dbReference type="Proteomes" id="UP000029278">
    <property type="component" value="Unassembled WGS sequence"/>
</dbReference>
<keyword evidence="3" id="KW-0813">Transport</keyword>
<feature type="transmembrane region" description="Helical" evidence="14">
    <location>
        <begin position="136"/>
        <end position="157"/>
    </location>
</feature>
<dbReference type="CDD" id="cd05569">
    <property type="entry name" value="PTS_IIB_fructose"/>
    <property type="match status" value="1"/>
</dbReference>
<dbReference type="InterPro" id="IPR013011">
    <property type="entry name" value="PTS_EIIB_2"/>
</dbReference>
<dbReference type="OrthoDB" id="9782569at2"/>
<evidence type="ECO:0000256" key="8">
    <source>
        <dbReference type="ARBA" id="ARBA00022683"/>
    </source>
</evidence>
<evidence type="ECO:0000256" key="3">
    <source>
        <dbReference type="ARBA" id="ARBA00022448"/>
    </source>
</evidence>
<evidence type="ECO:0000256" key="14">
    <source>
        <dbReference type="SAM" id="Phobius"/>
    </source>
</evidence>
<keyword evidence="4" id="KW-1003">Cell membrane</keyword>
<evidence type="ECO:0000259" key="17">
    <source>
        <dbReference type="PROSITE" id="PS51104"/>
    </source>
</evidence>
<dbReference type="NCBIfam" id="TIGR00848">
    <property type="entry name" value="fruA"/>
    <property type="match status" value="1"/>
</dbReference>
<dbReference type="InterPro" id="IPR003353">
    <property type="entry name" value="PTS_IIB_fruc"/>
</dbReference>
<dbReference type="SUPFAM" id="SSF52794">
    <property type="entry name" value="PTS system IIB component-like"/>
    <property type="match status" value="1"/>
</dbReference>
<dbReference type="InterPro" id="IPR036095">
    <property type="entry name" value="PTS_EIIB-like_sf"/>
</dbReference>
<dbReference type="InterPro" id="IPR006327">
    <property type="entry name" value="PTS_IIC_fruc"/>
</dbReference>
<dbReference type="GO" id="GO:0009401">
    <property type="term" value="P:phosphoenolpyruvate-dependent sugar phosphotransferase system"/>
    <property type="evidence" value="ECO:0007669"/>
    <property type="project" value="UniProtKB-KW"/>
</dbReference>
<evidence type="ECO:0000259" key="16">
    <source>
        <dbReference type="PROSITE" id="PS51099"/>
    </source>
</evidence>
<dbReference type="GO" id="GO:0022877">
    <property type="term" value="F:protein-N(PI)-phosphohistidine-fructose phosphotransferase system transporter activity"/>
    <property type="evidence" value="ECO:0007669"/>
    <property type="project" value="InterPro"/>
</dbReference>
<dbReference type="PROSITE" id="PS51094">
    <property type="entry name" value="PTS_EIIA_TYPE_2"/>
    <property type="match status" value="1"/>
</dbReference>
<comment type="subcellular location">
    <subcellularLocation>
        <location evidence="1">Cell inner membrane</location>
        <topology evidence="1">Multi-pass membrane protein</topology>
    </subcellularLocation>
    <subcellularLocation>
        <location evidence="2">Cytoplasm</location>
    </subcellularLocation>
</comment>
<dbReference type="PANTHER" id="PTHR30505">
    <property type="entry name" value="FRUCTOSE-LIKE PERMEASE"/>
    <property type="match status" value="1"/>
</dbReference>
<evidence type="ECO:0000259" key="15">
    <source>
        <dbReference type="PROSITE" id="PS51094"/>
    </source>
</evidence>
<dbReference type="InterPro" id="IPR013014">
    <property type="entry name" value="PTS_EIIC_2"/>
</dbReference>
<dbReference type="InterPro" id="IPR016152">
    <property type="entry name" value="PTrfase/Anion_transptr"/>
</dbReference>
<dbReference type="NCBIfam" id="TIGR01427">
    <property type="entry name" value="PTS_IIC_fructo"/>
    <property type="match status" value="1"/>
</dbReference>
<feature type="compositionally biased region" description="Basic and acidic residues" evidence="13">
    <location>
        <begin position="498"/>
        <end position="546"/>
    </location>
</feature>
<organism evidence="18 19">
    <name type="scientific">Paenibacillus macerans</name>
    <name type="common">Bacillus macerans</name>
    <dbReference type="NCBI Taxonomy" id="44252"/>
    <lineage>
        <taxon>Bacteria</taxon>
        <taxon>Bacillati</taxon>
        <taxon>Bacillota</taxon>
        <taxon>Bacilli</taxon>
        <taxon>Bacillales</taxon>
        <taxon>Paenibacillaceae</taxon>
        <taxon>Paenibacillus</taxon>
    </lineage>
</organism>
<dbReference type="GO" id="GO:0090563">
    <property type="term" value="F:protein-phosphocysteine-sugar phosphotransferase activity"/>
    <property type="evidence" value="ECO:0007669"/>
    <property type="project" value="TreeGrafter"/>
</dbReference>
<feature type="domain" description="PTS EIIB type-2" evidence="16">
    <location>
        <begin position="1"/>
        <end position="98"/>
    </location>
</feature>
<keyword evidence="12 14" id="KW-0472">Membrane</keyword>
<dbReference type="EMBL" id="JMQA01000008">
    <property type="protein sequence ID" value="KFN11530.1"/>
    <property type="molecule type" value="Genomic_DNA"/>
</dbReference>
<evidence type="ECO:0000313" key="19">
    <source>
        <dbReference type="Proteomes" id="UP000029278"/>
    </source>
</evidence>
<protein>
    <submittedName>
        <fullName evidence="18">PTS system mannose-specific EIIBCA component</fullName>
    </submittedName>
</protein>
<proteinExistence type="predicted"/>
<keyword evidence="9 14" id="KW-0812">Transmembrane</keyword>
<dbReference type="GeneID" id="77009984"/>
<feature type="transmembrane region" description="Helical" evidence="14">
    <location>
        <begin position="225"/>
        <end position="244"/>
    </location>
</feature>
<evidence type="ECO:0000256" key="12">
    <source>
        <dbReference type="ARBA" id="ARBA00023136"/>
    </source>
</evidence>
<evidence type="ECO:0000256" key="10">
    <source>
        <dbReference type="ARBA" id="ARBA00022777"/>
    </source>
</evidence>
<dbReference type="CDD" id="cd00211">
    <property type="entry name" value="PTS_IIA_fru"/>
    <property type="match status" value="1"/>
</dbReference>
<dbReference type="PATRIC" id="fig|44252.3.peg.607"/>
<dbReference type="PROSITE" id="PS00372">
    <property type="entry name" value="PTS_EIIA_TYPE_2_HIS"/>
    <property type="match status" value="1"/>
</dbReference>
<gene>
    <name evidence="18" type="primary">manP</name>
    <name evidence="18" type="ORF">DJ90_3801</name>
</gene>
<dbReference type="NCBIfam" id="TIGR00829">
    <property type="entry name" value="FRU"/>
    <property type="match status" value="1"/>
</dbReference>